<proteinExistence type="predicted"/>
<name>A0A8X6NUK1_NEPPI</name>
<accession>A0A8X6NUK1</accession>
<evidence type="ECO:0000313" key="1">
    <source>
        <dbReference type="EMBL" id="GFT32142.1"/>
    </source>
</evidence>
<organism evidence="1 2">
    <name type="scientific">Nephila pilipes</name>
    <name type="common">Giant wood spider</name>
    <name type="synonym">Nephila maculata</name>
    <dbReference type="NCBI Taxonomy" id="299642"/>
    <lineage>
        <taxon>Eukaryota</taxon>
        <taxon>Metazoa</taxon>
        <taxon>Ecdysozoa</taxon>
        <taxon>Arthropoda</taxon>
        <taxon>Chelicerata</taxon>
        <taxon>Arachnida</taxon>
        <taxon>Araneae</taxon>
        <taxon>Araneomorphae</taxon>
        <taxon>Entelegynae</taxon>
        <taxon>Araneoidea</taxon>
        <taxon>Nephilidae</taxon>
        <taxon>Nephila</taxon>
    </lineage>
</organism>
<gene>
    <name evidence="1" type="ORF">NPIL_672241</name>
</gene>
<dbReference type="AlphaFoldDB" id="A0A8X6NUK1"/>
<protein>
    <submittedName>
        <fullName evidence="1">Uncharacterized protein</fullName>
    </submittedName>
</protein>
<dbReference type="Proteomes" id="UP000887013">
    <property type="component" value="Unassembled WGS sequence"/>
</dbReference>
<reference evidence="1" key="1">
    <citation type="submission" date="2020-08" db="EMBL/GenBank/DDBJ databases">
        <title>Multicomponent nature underlies the extraordinary mechanical properties of spider dragline silk.</title>
        <authorList>
            <person name="Kono N."/>
            <person name="Nakamura H."/>
            <person name="Mori M."/>
            <person name="Yoshida Y."/>
            <person name="Ohtoshi R."/>
            <person name="Malay A.D."/>
            <person name="Moran D.A.P."/>
            <person name="Tomita M."/>
            <person name="Numata K."/>
            <person name="Arakawa K."/>
        </authorList>
    </citation>
    <scope>NUCLEOTIDE SEQUENCE</scope>
</reference>
<comment type="caution">
    <text evidence="1">The sequence shown here is derived from an EMBL/GenBank/DDBJ whole genome shotgun (WGS) entry which is preliminary data.</text>
</comment>
<dbReference type="EMBL" id="BMAW01013113">
    <property type="protein sequence ID" value="GFT32142.1"/>
    <property type="molecule type" value="Genomic_DNA"/>
</dbReference>
<evidence type="ECO:0000313" key="2">
    <source>
        <dbReference type="Proteomes" id="UP000887013"/>
    </source>
</evidence>
<sequence length="70" mass="7730">MLVSDSGIRQILAFEKKLVIGEADCVSVSVVISTLLTLVVCAEKAFRVVKSWITRARTMDGPRVTSQFQM</sequence>
<keyword evidence="2" id="KW-1185">Reference proteome</keyword>